<evidence type="ECO:0000256" key="1">
    <source>
        <dbReference type="ARBA" id="ARBA00008857"/>
    </source>
</evidence>
<dbReference type="RefSeq" id="WP_039835573.1">
    <property type="nucleotide sequence ID" value="NZ_CP068596.1"/>
</dbReference>
<dbReference type="InterPro" id="IPR013762">
    <property type="entry name" value="Integrase-like_cat_sf"/>
</dbReference>
<evidence type="ECO:0000313" key="8">
    <source>
        <dbReference type="Proteomes" id="UP000595841"/>
    </source>
</evidence>
<keyword evidence="2 4" id="KW-0238">DNA-binding</keyword>
<dbReference type="GO" id="GO:0003677">
    <property type="term" value="F:DNA binding"/>
    <property type="evidence" value="ECO:0007669"/>
    <property type="project" value="UniProtKB-UniRule"/>
</dbReference>
<comment type="similarity">
    <text evidence="1">Belongs to the 'phage' integrase family.</text>
</comment>
<evidence type="ECO:0000256" key="4">
    <source>
        <dbReference type="PROSITE-ProRule" id="PRU01248"/>
    </source>
</evidence>
<geneLocation type="plasmid" evidence="7 8">
    <name>unnamed1</name>
</geneLocation>
<dbReference type="InterPro" id="IPR050090">
    <property type="entry name" value="Tyrosine_recombinase_XerCD"/>
</dbReference>
<organism evidence="7 8">
    <name type="scientific">Paenibacillus sonchi</name>
    <dbReference type="NCBI Taxonomy" id="373687"/>
    <lineage>
        <taxon>Bacteria</taxon>
        <taxon>Bacillati</taxon>
        <taxon>Bacillota</taxon>
        <taxon>Bacilli</taxon>
        <taxon>Bacillales</taxon>
        <taxon>Paenibacillaceae</taxon>
        <taxon>Paenibacillus</taxon>
        <taxon>Paenibacillus sonchi group</taxon>
    </lineage>
</organism>
<proteinExistence type="inferred from homology"/>
<dbReference type="PROSITE" id="PS51898">
    <property type="entry name" value="TYR_RECOMBINASE"/>
    <property type="match status" value="1"/>
</dbReference>
<name>A0A974PI98_9BACL</name>
<evidence type="ECO:0000256" key="3">
    <source>
        <dbReference type="ARBA" id="ARBA00023172"/>
    </source>
</evidence>
<dbReference type="GO" id="GO:0006310">
    <property type="term" value="P:DNA recombination"/>
    <property type="evidence" value="ECO:0007669"/>
    <property type="project" value="UniProtKB-KW"/>
</dbReference>
<dbReference type="Pfam" id="PF00589">
    <property type="entry name" value="Phage_integrase"/>
    <property type="match status" value="1"/>
</dbReference>
<dbReference type="Proteomes" id="UP000595841">
    <property type="component" value="Plasmid unnamed1"/>
</dbReference>
<dbReference type="Gene3D" id="1.10.443.10">
    <property type="entry name" value="Intergrase catalytic core"/>
    <property type="match status" value="1"/>
</dbReference>
<sequence>MEVEFINWVRSESAAPSTIPYWTSRYREFMKFCNTEGIDVKDLNVELSRKYMVFLLERPNYQTGGELSSSTRAKHYDFLTVFSRFLNEIGVIECHLTLGIKRPRPRYKVINSLSQEQLHAVLQTVKKIRISKASRERIALLIFLISSTGLRVGEALPVKPIDFDFNRRIVTVNGKGDREREVPFGFELSYLMQKYIEENQVEQNSYLWATHTGNPMAQSTFRDALRDIKKCLGNSFGINLIRLSPHTLRHTFAKRWVVKGGNSIALARILGHSTVEMTDRYVRLWGIDINSAYDNCNPCEGLNMPNYD</sequence>
<reference evidence="7 8" key="1">
    <citation type="submission" date="2021-01" db="EMBL/GenBank/DDBJ databases">
        <title>Whole genome sequence of Paenibacillus sonchi LMG 24727 for comparative genomics.</title>
        <authorList>
            <person name="Lee G."/>
            <person name="Kim M.-J."/>
            <person name="Lim K."/>
            <person name="Shin J.-H."/>
        </authorList>
    </citation>
    <scope>NUCLEOTIDE SEQUENCE [LARGE SCALE GENOMIC DNA]</scope>
    <source>
        <strain evidence="7 8">LMG 24727</strain>
        <plasmid evidence="7 8">unnamed1</plasmid>
    </source>
</reference>
<keyword evidence="7" id="KW-0614">Plasmid</keyword>
<keyword evidence="8" id="KW-1185">Reference proteome</keyword>
<dbReference type="PROSITE" id="PS51900">
    <property type="entry name" value="CB"/>
    <property type="match status" value="1"/>
</dbReference>
<dbReference type="InterPro" id="IPR002104">
    <property type="entry name" value="Integrase_catalytic"/>
</dbReference>
<evidence type="ECO:0000259" key="5">
    <source>
        <dbReference type="PROSITE" id="PS51898"/>
    </source>
</evidence>
<dbReference type="InterPro" id="IPR044068">
    <property type="entry name" value="CB"/>
</dbReference>
<dbReference type="PANTHER" id="PTHR30349">
    <property type="entry name" value="PHAGE INTEGRASE-RELATED"/>
    <property type="match status" value="1"/>
</dbReference>
<protein>
    <submittedName>
        <fullName evidence="7">Tyrosine-type recombinase/integrase</fullName>
    </submittedName>
</protein>
<dbReference type="InterPro" id="IPR011010">
    <property type="entry name" value="DNA_brk_join_enz"/>
</dbReference>
<evidence type="ECO:0000313" key="7">
    <source>
        <dbReference type="EMBL" id="QQZ64489.1"/>
    </source>
</evidence>
<dbReference type="Gene3D" id="1.10.150.130">
    <property type="match status" value="1"/>
</dbReference>
<dbReference type="InterPro" id="IPR010998">
    <property type="entry name" value="Integrase_recombinase_N"/>
</dbReference>
<dbReference type="AlphaFoldDB" id="A0A974PI98"/>
<dbReference type="EMBL" id="CP068596">
    <property type="protein sequence ID" value="QQZ64489.1"/>
    <property type="molecule type" value="Genomic_DNA"/>
</dbReference>
<gene>
    <name evidence="7" type="ORF">JI735_34175</name>
</gene>
<dbReference type="GO" id="GO:0015074">
    <property type="term" value="P:DNA integration"/>
    <property type="evidence" value="ECO:0007669"/>
    <property type="project" value="InterPro"/>
</dbReference>
<evidence type="ECO:0000256" key="2">
    <source>
        <dbReference type="ARBA" id="ARBA00023125"/>
    </source>
</evidence>
<evidence type="ECO:0000259" key="6">
    <source>
        <dbReference type="PROSITE" id="PS51900"/>
    </source>
</evidence>
<dbReference type="PANTHER" id="PTHR30349:SF41">
    <property type="entry name" value="INTEGRASE_RECOMBINASE PROTEIN MJ0367-RELATED"/>
    <property type="match status" value="1"/>
</dbReference>
<accession>A0A974PI98</accession>
<dbReference type="CDD" id="cd00397">
    <property type="entry name" value="DNA_BRE_C"/>
    <property type="match status" value="1"/>
</dbReference>
<keyword evidence="3" id="KW-0233">DNA recombination</keyword>
<feature type="domain" description="Core-binding (CB)" evidence="6">
    <location>
        <begin position="1"/>
        <end position="87"/>
    </location>
</feature>
<dbReference type="KEGG" id="pson:JI735_34175"/>
<feature type="domain" description="Tyr recombinase" evidence="5">
    <location>
        <begin position="108"/>
        <end position="294"/>
    </location>
</feature>
<dbReference type="SUPFAM" id="SSF56349">
    <property type="entry name" value="DNA breaking-rejoining enzymes"/>
    <property type="match status" value="1"/>
</dbReference>